<comment type="similarity">
    <text evidence="2 11 12">Belongs to the ATPase A chain family.</text>
</comment>
<name>A0A6J4J7V3_9CHLR</name>
<feature type="transmembrane region" description="Helical" evidence="11">
    <location>
        <begin position="106"/>
        <end position="126"/>
    </location>
</feature>
<dbReference type="InterPro" id="IPR045082">
    <property type="entry name" value="ATP_syn_F0_a_bact/chloroplast"/>
</dbReference>
<dbReference type="GO" id="GO:0046933">
    <property type="term" value="F:proton-transporting ATP synthase activity, rotational mechanism"/>
    <property type="evidence" value="ECO:0007669"/>
    <property type="project" value="UniProtKB-UniRule"/>
</dbReference>
<dbReference type="PANTHER" id="PTHR42823">
    <property type="entry name" value="ATP SYNTHASE SUBUNIT A, CHLOROPLASTIC"/>
    <property type="match status" value="1"/>
</dbReference>
<keyword evidence="10 11" id="KW-0066">ATP synthesis</keyword>
<dbReference type="EMBL" id="CADCTK010000637">
    <property type="protein sequence ID" value="CAA9269365.1"/>
    <property type="molecule type" value="Genomic_DNA"/>
</dbReference>
<dbReference type="GO" id="GO:0005886">
    <property type="term" value="C:plasma membrane"/>
    <property type="evidence" value="ECO:0007669"/>
    <property type="project" value="UniProtKB-SubCell"/>
</dbReference>
<sequence>MSKRNRNILMVLGVLAVMIGSRFIFPLPSIPEISLAPEVLARIGGFPFTNSLLMTLLVDLVLLLLVLAGVGRMATVPRGLQNVLETVVELLHGLGESIDRRNLRRFFTLAASIFLFVFLSNLLALVPGVGSIGVCRTHEAALVNPLPVEEGAAEAPVTEAAHTEGEGEDVAAEQRGDNCGTDAEGHELVLIPLFRAPSADLNMTLALALVVFAATEYHGFSALGANYLTKFFNLRAGPIGFIVGIVEFISEFVRIVSFMFRLFGNIFAGEVVLLVMAFLVPWLLPSVFYGYELFVAFIQAFIFAILAMVFISLATESHGGHDDHGTHAAPGAGHTEPGEVPAEAIPANSGRS</sequence>
<evidence type="ECO:0000256" key="5">
    <source>
        <dbReference type="ARBA" id="ARBA00022692"/>
    </source>
</evidence>
<keyword evidence="14" id="KW-0378">Hydrolase</keyword>
<protein>
    <recommendedName>
        <fullName evidence="11 12">ATP synthase subunit a</fullName>
    </recommendedName>
    <alternativeName>
        <fullName evidence="11">ATP synthase F0 sector subunit a</fullName>
    </alternativeName>
    <alternativeName>
        <fullName evidence="11">F-ATPase subunit 6</fullName>
    </alternativeName>
</protein>
<evidence type="ECO:0000256" key="4">
    <source>
        <dbReference type="ARBA" id="ARBA00022547"/>
    </source>
</evidence>
<dbReference type="InterPro" id="IPR035908">
    <property type="entry name" value="F0_ATP_A_sf"/>
</dbReference>
<proteinExistence type="inferred from homology"/>
<keyword evidence="9 11" id="KW-0472">Membrane</keyword>
<keyword evidence="11" id="KW-1003">Cell membrane</keyword>
<evidence type="ECO:0000256" key="11">
    <source>
        <dbReference type="HAMAP-Rule" id="MF_01393"/>
    </source>
</evidence>
<comment type="function">
    <text evidence="11 12">Key component of the proton channel; it plays a direct role in the translocation of protons across the membrane.</text>
</comment>
<accession>A0A6J4J7V3</accession>
<dbReference type="Pfam" id="PF00119">
    <property type="entry name" value="ATP-synt_A"/>
    <property type="match status" value="1"/>
</dbReference>
<organism evidence="14">
    <name type="scientific">uncultured Chloroflexia bacterium</name>
    <dbReference type="NCBI Taxonomy" id="1672391"/>
    <lineage>
        <taxon>Bacteria</taxon>
        <taxon>Bacillati</taxon>
        <taxon>Chloroflexota</taxon>
        <taxon>Chloroflexia</taxon>
        <taxon>environmental samples</taxon>
    </lineage>
</organism>
<evidence type="ECO:0000256" key="13">
    <source>
        <dbReference type="SAM" id="MobiDB-lite"/>
    </source>
</evidence>
<evidence type="ECO:0000256" key="2">
    <source>
        <dbReference type="ARBA" id="ARBA00006810"/>
    </source>
</evidence>
<feature type="transmembrane region" description="Helical" evidence="11">
    <location>
        <begin position="239"/>
        <end position="260"/>
    </location>
</feature>
<keyword evidence="3 11" id="KW-0813">Transport</keyword>
<evidence type="ECO:0000256" key="8">
    <source>
        <dbReference type="ARBA" id="ARBA00023065"/>
    </source>
</evidence>
<keyword evidence="4 11" id="KW-0138">CF(0)</keyword>
<feature type="transmembrane region" description="Helical" evidence="11">
    <location>
        <begin position="291"/>
        <end position="314"/>
    </location>
</feature>
<dbReference type="GO" id="GO:0042777">
    <property type="term" value="P:proton motive force-driven plasma membrane ATP synthesis"/>
    <property type="evidence" value="ECO:0007669"/>
    <property type="project" value="TreeGrafter"/>
</dbReference>
<keyword evidence="7 11" id="KW-1133">Transmembrane helix</keyword>
<reference evidence="14" key="1">
    <citation type="submission" date="2020-02" db="EMBL/GenBank/DDBJ databases">
        <authorList>
            <person name="Meier V. D."/>
        </authorList>
    </citation>
    <scope>NUCLEOTIDE SEQUENCE</scope>
    <source>
        <strain evidence="14">AVDCRST_MAG26</strain>
    </source>
</reference>
<evidence type="ECO:0000256" key="12">
    <source>
        <dbReference type="RuleBase" id="RU000483"/>
    </source>
</evidence>
<evidence type="ECO:0000313" key="14">
    <source>
        <dbReference type="EMBL" id="CAA9269365.1"/>
    </source>
</evidence>
<dbReference type="SUPFAM" id="SSF81336">
    <property type="entry name" value="F1F0 ATP synthase subunit A"/>
    <property type="match status" value="1"/>
</dbReference>
<evidence type="ECO:0000256" key="1">
    <source>
        <dbReference type="ARBA" id="ARBA00004141"/>
    </source>
</evidence>
<keyword evidence="5 11" id="KW-0812">Transmembrane</keyword>
<dbReference type="CDD" id="cd00310">
    <property type="entry name" value="ATP-synt_Fo_a_6"/>
    <property type="match status" value="1"/>
</dbReference>
<feature type="transmembrane region" description="Helical" evidence="11">
    <location>
        <begin position="266"/>
        <end position="284"/>
    </location>
</feature>
<feature type="transmembrane region" description="Helical" evidence="11">
    <location>
        <begin position="45"/>
        <end position="70"/>
    </location>
</feature>
<comment type="subcellular location">
    <subcellularLocation>
        <location evidence="11 12">Cell membrane</location>
        <topology evidence="11 12">Multi-pass membrane protein</topology>
    </subcellularLocation>
    <subcellularLocation>
        <location evidence="1">Membrane</location>
        <topology evidence="1">Multi-pass membrane protein</topology>
    </subcellularLocation>
</comment>
<dbReference type="NCBIfam" id="TIGR01131">
    <property type="entry name" value="ATP_synt_6_or_A"/>
    <property type="match status" value="1"/>
</dbReference>
<dbReference type="InterPro" id="IPR000568">
    <property type="entry name" value="ATP_synth_F0_asu"/>
</dbReference>
<evidence type="ECO:0000256" key="10">
    <source>
        <dbReference type="ARBA" id="ARBA00023310"/>
    </source>
</evidence>
<evidence type="ECO:0000256" key="7">
    <source>
        <dbReference type="ARBA" id="ARBA00022989"/>
    </source>
</evidence>
<dbReference type="PANTHER" id="PTHR42823:SF3">
    <property type="entry name" value="ATP SYNTHASE SUBUNIT A, CHLOROPLASTIC"/>
    <property type="match status" value="1"/>
</dbReference>
<evidence type="ECO:0000256" key="6">
    <source>
        <dbReference type="ARBA" id="ARBA00022781"/>
    </source>
</evidence>
<keyword evidence="8 11" id="KW-0406">Ion transport</keyword>
<evidence type="ECO:0000256" key="3">
    <source>
        <dbReference type="ARBA" id="ARBA00022448"/>
    </source>
</evidence>
<feature type="region of interest" description="Disordered" evidence="13">
    <location>
        <begin position="321"/>
        <end position="352"/>
    </location>
</feature>
<feature type="transmembrane region" description="Helical" evidence="11">
    <location>
        <begin position="7"/>
        <end position="25"/>
    </location>
</feature>
<dbReference type="AlphaFoldDB" id="A0A6J4J7V3"/>
<evidence type="ECO:0000256" key="9">
    <source>
        <dbReference type="ARBA" id="ARBA00023136"/>
    </source>
</evidence>
<gene>
    <name evidence="11" type="primary">atpB</name>
    <name evidence="14" type="ORF">AVDCRST_MAG26-2741</name>
</gene>
<dbReference type="HAMAP" id="MF_01393">
    <property type="entry name" value="ATP_synth_a_bact"/>
    <property type="match status" value="1"/>
</dbReference>
<keyword evidence="6 11" id="KW-0375">Hydrogen ion transport</keyword>
<dbReference type="GO" id="GO:0045259">
    <property type="term" value="C:proton-transporting ATP synthase complex"/>
    <property type="evidence" value="ECO:0007669"/>
    <property type="project" value="UniProtKB-KW"/>
</dbReference>
<feature type="transmembrane region" description="Helical" evidence="11">
    <location>
        <begin position="205"/>
        <end position="227"/>
    </location>
</feature>
<dbReference type="Gene3D" id="1.20.120.220">
    <property type="entry name" value="ATP synthase, F0 complex, subunit A"/>
    <property type="match status" value="1"/>
</dbReference>
<dbReference type="GO" id="GO:0016787">
    <property type="term" value="F:hydrolase activity"/>
    <property type="evidence" value="ECO:0007669"/>
    <property type="project" value="UniProtKB-KW"/>
</dbReference>